<feature type="signal peptide" evidence="1">
    <location>
        <begin position="1"/>
        <end position="27"/>
    </location>
</feature>
<keyword evidence="3" id="KW-1185">Reference proteome</keyword>
<accession>A0A1J1HYH8</accession>
<dbReference type="EMBL" id="CVRI01000020">
    <property type="protein sequence ID" value="CRK91185.1"/>
    <property type="molecule type" value="Genomic_DNA"/>
</dbReference>
<evidence type="ECO:0000313" key="2">
    <source>
        <dbReference type="EMBL" id="CRK91185.1"/>
    </source>
</evidence>
<dbReference type="AlphaFoldDB" id="A0A1J1HYH8"/>
<proteinExistence type="predicted"/>
<evidence type="ECO:0000256" key="1">
    <source>
        <dbReference type="SAM" id="SignalP"/>
    </source>
</evidence>
<reference evidence="2 3" key="1">
    <citation type="submission" date="2015-04" db="EMBL/GenBank/DDBJ databases">
        <authorList>
            <person name="Syromyatnikov M.Y."/>
            <person name="Popov V.N."/>
        </authorList>
    </citation>
    <scope>NUCLEOTIDE SEQUENCE [LARGE SCALE GENOMIC DNA]</scope>
</reference>
<dbReference type="OrthoDB" id="10483478at2759"/>
<gene>
    <name evidence="2" type="ORF">CLUMA_CG004869</name>
</gene>
<protein>
    <submittedName>
        <fullName evidence="2">CLUMA_CG004869, isoform A</fullName>
    </submittedName>
</protein>
<feature type="chain" id="PRO_5013108514" evidence="1">
    <location>
        <begin position="28"/>
        <end position="276"/>
    </location>
</feature>
<evidence type="ECO:0000313" key="3">
    <source>
        <dbReference type="Proteomes" id="UP000183832"/>
    </source>
</evidence>
<sequence>MMNIKFLNYYLLITISIYVMSSNQAEGRSIVYASSEENSSGRDESDKIDFLNLQCVVERDKPKAPLSDSALKSRLEAVLLSCRSALFQTKDLTDNYIKQIWGNDVTVHRHHETWERRNIPWLWPDNKPLQKHFRGEIHAHHLKELLETNWTHEKIFEKLGKIYQRFQRIGVGVQIVNKWNNIASMEGTHLLNTEQVNISTKLFKNATEGIHEVLCQIQAIFYDMAIDPKTDMDITPFVMDKFIRLNHWLVYREYENLMDYSHKLLKIMTDRKEFSK</sequence>
<keyword evidence="1" id="KW-0732">Signal</keyword>
<name>A0A1J1HYH8_9DIPT</name>
<dbReference type="Proteomes" id="UP000183832">
    <property type="component" value="Unassembled WGS sequence"/>
</dbReference>
<organism evidence="2 3">
    <name type="scientific">Clunio marinus</name>
    <dbReference type="NCBI Taxonomy" id="568069"/>
    <lineage>
        <taxon>Eukaryota</taxon>
        <taxon>Metazoa</taxon>
        <taxon>Ecdysozoa</taxon>
        <taxon>Arthropoda</taxon>
        <taxon>Hexapoda</taxon>
        <taxon>Insecta</taxon>
        <taxon>Pterygota</taxon>
        <taxon>Neoptera</taxon>
        <taxon>Endopterygota</taxon>
        <taxon>Diptera</taxon>
        <taxon>Nematocera</taxon>
        <taxon>Chironomoidea</taxon>
        <taxon>Chironomidae</taxon>
        <taxon>Clunio</taxon>
    </lineage>
</organism>